<evidence type="ECO:0000313" key="1">
    <source>
        <dbReference type="EMBL" id="PPJ56822.1"/>
    </source>
</evidence>
<dbReference type="OrthoDB" id="373498at2759"/>
<dbReference type="InterPro" id="IPR007364">
    <property type="entry name" value="SFM1-like"/>
</dbReference>
<evidence type="ECO:0000313" key="2">
    <source>
        <dbReference type="Proteomes" id="UP000237631"/>
    </source>
</evidence>
<evidence type="ECO:0008006" key="3">
    <source>
        <dbReference type="Google" id="ProtNLM"/>
    </source>
</evidence>
<name>A0A2S6CAP8_9PEZI</name>
<dbReference type="Pfam" id="PF04252">
    <property type="entry name" value="SFM1-like"/>
    <property type="match status" value="1"/>
</dbReference>
<gene>
    <name evidence="1" type="ORF">CBER1_10152</name>
</gene>
<dbReference type="STRING" id="357750.A0A2S6CAP8"/>
<dbReference type="Proteomes" id="UP000237631">
    <property type="component" value="Unassembled WGS sequence"/>
</dbReference>
<dbReference type="PANTHER" id="PTHR35517:SF1">
    <property type="entry name" value="PROTEIN ARGININE N-METHYLTRANSFERASE SFM1"/>
    <property type="match status" value="1"/>
</dbReference>
<accession>A0A2S6CAP8</accession>
<sequence length="229" mass="25780">MATYIVEHLDPELEDWQALEYNAISEESQNSGNEFLLSGLTPEFDEFEKLIIPKSERTERTVESIYPSLEARQKVCLLDPKAEKDLSPEDGPLFDAFLFGGILGDDPPRDRTGDLRKLGFPGRRLGPEQMTTDTAVRTTRIVVQEGSELCRNSPQDDIVLTMLPEKLSEIEYIDRPEIPITDENGKIKANETIEMPFKYVKGADGKPIIPKGMLELLANDAEKDILDLL</sequence>
<reference evidence="2" key="1">
    <citation type="journal article" date="2017" name="bioRxiv">
        <title>Conservation of a gene cluster reveals novel cercosporin biosynthetic mechanisms and extends production to the genus Colletotrichum.</title>
        <authorList>
            <person name="de Jonge R."/>
            <person name="Ebert M.K."/>
            <person name="Huitt-Roehl C.R."/>
            <person name="Pal P."/>
            <person name="Suttle J.C."/>
            <person name="Spanner R.E."/>
            <person name="Neubauer J.D."/>
            <person name="Jurick W.M.II."/>
            <person name="Stott K.A."/>
            <person name="Secor G.A."/>
            <person name="Thomma B.P.H.J."/>
            <person name="Van de Peer Y."/>
            <person name="Townsend C.A."/>
            <person name="Bolton M.D."/>
        </authorList>
    </citation>
    <scope>NUCLEOTIDE SEQUENCE [LARGE SCALE GENOMIC DNA]</scope>
    <source>
        <strain evidence="2">CBS538.71</strain>
    </source>
</reference>
<protein>
    <recommendedName>
        <fullName evidence="3">DUF431-domain-containing protein</fullName>
    </recommendedName>
</protein>
<dbReference type="GO" id="GO:0035241">
    <property type="term" value="F:protein-arginine omega-N monomethyltransferase activity"/>
    <property type="evidence" value="ECO:0007669"/>
    <property type="project" value="TreeGrafter"/>
</dbReference>
<keyword evidence="2" id="KW-1185">Reference proteome</keyword>
<dbReference type="AlphaFoldDB" id="A0A2S6CAP8"/>
<organism evidence="1 2">
    <name type="scientific">Cercospora berteroae</name>
    <dbReference type="NCBI Taxonomy" id="357750"/>
    <lineage>
        <taxon>Eukaryota</taxon>
        <taxon>Fungi</taxon>
        <taxon>Dikarya</taxon>
        <taxon>Ascomycota</taxon>
        <taxon>Pezizomycotina</taxon>
        <taxon>Dothideomycetes</taxon>
        <taxon>Dothideomycetidae</taxon>
        <taxon>Mycosphaerellales</taxon>
        <taxon>Mycosphaerellaceae</taxon>
        <taxon>Cercospora</taxon>
    </lineage>
</organism>
<proteinExistence type="predicted"/>
<dbReference type="PANTHER" id="PTHR35517">
    <property type="entry name" value="PROTEIN ARGININE N-METHYLTRANSFERASE SFM1"/>
    <property type="match status" value="1"/>
</dbReference>
<dbReference type="CDD" id="cd18090">
    <property type="entry name" value="Arginine_MT_Sfm1"/>
    <property type="match status" value="1"/>
</dbReference>
<comment type="caution">
    <text evidence="1">The sequence shown here is derived from an EMBL/GenBank/DDBJ whole genome shotgun (WGS) entry which is preliminary data.</text>
</comment>
<dbReference type="EMBL" id="PNEN01000508">
    <property type="protein sequence ID" value="PPJ56822.1"/>
    <property type="molecule type" value="Genomic_DNA"/>
</dbReference>